<dbReference type="EMBL" id="NKHZ01000031">
    <property type="protein sequence ID" value="PNS19610.1"/>
    <property type="molecule type" value="Genomic_DNA"/>
</dbReference>
<accession>A0A2K1QXB6</accession>
<dbReference type="AlphaFoldDB" id="A0A2K1QXB6"/>
<name>A0A2K1QXB6_9PEZI</name>
<proteinExistence type="predicted"/>
<feature type="chain" id="PRO_5014388326" evidence="2">
    <location>
        <begin position="20"/>
        <end position="359"/>
    </location>
</feature>
<evidence type="ECO:0000256" key="1">
    <source>
        <dbReference type="SAM" id="MobiDB-lite"/>
    </source>
</evidence>
<feature type="region of interest" description="Disordered" evidence="1">
    <location>
        <begin position="299"/>
        <end position="359"/>
    </location>
</feature>
<feature type="signal peptide" evidence="2">
    <location>
        <begin position="1"/>
        <end position="19"/>
    </location>
</feature>
<comment type="caution">
    <text evidence="3">The sequence shown here is derived from an EMBL/GenBank/DDBJ whole genome shotgun (WGS) entry which is preliminary data.</text>
</comment>
<gene>
    <name evidence="3" type="ORF">CAC42_7454</name>
</gene>
<keyword evidence="2" id="KW-0732">Signal</keyword>
<sequence>MAMNLLTLGLVAVAGLVDAAPSVSQYPKNAVAGNICSAAPYKQWLPLSRLPAAAQFCNRRFPLSTCTTTVFSTRTRVGATTTQTDTVVVNQASLVTNTVASATAFNTTTIPAPPVIRTTTATTTETQVICYNQTSAPGGFGSTPSATPTSTSPSQAKRWTGPHALLDDGNLIARAAGLSPKARSSLQRRLSSVRALATGRPAAKKSASTICGCIRANPTCTTASRTTAVTVDSTVFTTTTVTETPVVTRNITVVGTLTIFSTVTTGTPVTINSFVNITSTTYVSGCGGTTTPAGGADLSSAMASSTTMSSQVGSSSSLSSSTESSSIETSSTQSSSSALSSSLSSASSTESSSTATPPA</sequence>
<evidence type="ECO:0000313" key="3">
    <source>
        <dbReference type="EMBL" id="PNS19610.1"/>
    </source>
</evidence>
<dbReference type="Proteomes" id="UP000243797">
    <property type="component" value="Unassembled WGS sequence"/>
</dbReference>
<dbReference type="InParanoid" id="A0A2K1QXB6"/>
<evidence type="ECO:0000313" key="4">
    <source>
        <dbReference type="Proteomes" id="UP000243797"/>
    </source>
</evidence>
<reference evidence="3 4" key="1">
    <citation type="submission" date="2017-06" db="EMBL/GenBank/DDBJ databases">
        <title>Draft genome sequence of a variant of Elsinoe murrayae.</title>
        <authorList>
            <person name="Cheng Q."/>
        </authorList>
    </citation>
    <scope>NUCLEOTIDE SEQUENCE [LARGE SCALE GENOMIC DNA]</scope>
    <source>
        <strain evidence="3 4">CQ-2017a</strain>
    </source>
</reference>
<protein>
    <submittedName>
        <fullName evidence="3">Uncharacterized protein</fullName>
    </submittedName>
</protein>
<keyword evidence="4" id="KW-1185">Reference proteome</keyword>
<evidence type="ECO:0000256" key="2">
    <source>
        <dbReference type="SAM" id="SignalP"/>
    </source>
</evidence>
<dbReference type="OrthoDB" id="3944289at2759"/>
<organism evidence="3 4">
    <name type="scientific">Sphaceloma murrayae</name>
    <dbReference type="NCBI Taxonomy" id="2082308"/>
    <lineage>
        <taxon>Eukaryota</taxon>
        <taxon>Fungi</taxon>
        <taxon>Dikarya</taxon>
        <taxon>Ascomycota</taxon>
        <taxon>Pezizomycotina</taxon>
        <taxon>Dothideomycetes</taxon>
        <taxon>Dothideomycetidae</taxon>
        <taxon>Myriangiales</taxon>
        <taxon>Elsinoaceae</taxon>
        <taxon>Sphaceloma</taxon>
    </lineage>
</organism>